<dbReference type="Gene3D" id="3.20.20.300">
    <property type="entry name" value="Glycoside hydrolase, family 3, N-terminal domain"/>
    <property type="match status" value="1"/>
</dbReference>
<keyword evidence="4" id="KW-0326">Glycosidase</keyword>
<reference evidence="7 8" key="1">
    <citation type="submission" date="2016-11" db="EMBL/GenBank/DDBJ databases">
        <title>Trade-off between light-utilization and light-protection in marine flavobacteria.</title>
        <authorList>
            <person name="Kumagai Y."/>
        </authorList>
    </citation>
    <scope>NUCLEOTIDE SEQUENCE [LARGE SCALE GENOMIC DNA]</scope>
    <source>
        <strain evidence="7 8">NBRC 107741</strain>
    </source>
</reference>
<evidence type="ECO:0000256" key="3">
    <source>
        <dbReference type="ARBA" id="ARBA00023277"/>
    </source>
</evidence>
<dbReference type="PROSITE" id="PS00775">
    <property type="entry name" value="GLYCOSYL_HYDROL_F3"/>
    <property type="match status" value="1"/>
</dbReference>
<proteinExistence type="inferred from homology"/>
<dbReference type="Gene3D" id="2.60.40.10">
    <property type="entry name" value="Immunoglobulins"/>
    <property type="match status" value="1"/>
</dbReference>
<keyword evidence="5" id="KW-0472">Membrane</keyword>
<dbReference type="InterPro" id="IPR019800">
    <property type="entry name" value="Glyco_hydro_3_AS"/>
</dbReference>
<dbReference type="InterPro" id="IPR013783">
    <property type="entry name" value="Ig-like_fold"/>
</dbReference>
<dbReference type="GO" id="GO:0008422">
    <property type="term" value="F:beta-glucosidase activity"/>
    <property type="evidence" value="ECO:0007669"/>
    <property type="project" value="UniProtKB-ARBA"/>
</dbReference>
<dbReference type="FunFam" id="2.60.40.10:FF:000495">
    <property type="entry name" value="Periplasmic beta-glucosidase"/>
    <property type="match status" value="1"/>
</dbReference>
<dbReference type="PRINTS" id="PR00133">
    <property type="entry name" value="GLHYDRLASE3"/>
</dbReference>
<keyword evidence="5" id="KW-1133">Transmembrane helix</keyword>
<comment type="caution">
    <text evidence="7">The sequence shown here is derived from an EMBL/GenBank/DDBJ whole genome shotgun (WGS) entry which is preliminary data.</text>
</comment>
<dbReference type="SUPFAM" id="SSF51445">
    <property type="entry name" value="(Trans)glycosidases"/>
    <property type="match status" value="1"/>
</dbReference>
<accession>A0A2S7KSV6</accession>
<keyword evidence="8" id="KW-1185">Reference proteome</keyword>
<dbReference type="InterPro" id="IPR002772">
    <property type="entry name" value="Glyco_hydro_3_C"/>
</dbReference>
<dbReference type="InterPro" id="IPR026891">
    <property type="entry name" value="Fn3-like"/>
</dbReference>
<evidence type="ECO:0000256" key="4">
    <source>
        <dbReference type="RuleBase" id="RU361161"/>
    </source>
</evidence>
<gene>
    <name evidence="7" type="ORF">BST85_12905</name>
</gene>
<evidence type="ECO:0000256" key="5">
    <source>
        <dbReference type="SAM" id="Phobius"/>
    </source>
</evidence>
<dbReference type="Proteomes" id="UP000239800">
    <property type="component" value="Unassembled WGS sequence"/>
</dbReference>
<evidence type="ECO:0000256" key="1">
    <source>
        <dbReference type="ARBA" id="ARBA00005336"/>
    </source>
</evidence>
<evidence type="ECO:0000259" key="6">
    <source>
        <dbReference type="SMART" id="SM01217"/>
    </source>
</evidence>
<protein>
    <submittedName>
        <fullName evidence="7">Glycosyl hydrolase</fullName>
    </submittedName>
</protein>
<dbReference type="RefSeq" id="WP_104813643.1">
    <property type="nucleotide sequence ID" value="NZ_MQUB01000001.1"/>
</dbReference>
<dbReference type="PANTHER" id="PTHR42715:SF10">
    <property type="entry name" value="BETA-GLUCOSIDASE"/>
    <property type="match status" value="1"/>
</dbReference>
<keyword evidence="5" id="KW-0812">Transmembrane</keyword>
<evidence type="ECO:0000313" key="8">
    <source>
        <dbReference type="Proteomes" id="UP000239800"/>
    </source>
</evidence>
<dbReference type="EMBL" id="MQUB01000001">
    <property type="protein sequence ID" value="PQB05697.1"/>
    <property type="molecule type" value="Genomic_DNA"/>
</dbReference>
<dbReference type="Gene3D" id="3.40.50.1700">
    <property type="entry name" value="Glycoside hydrolase family 3 C-terminal domain"/>
    <property type="match status" value="1"/>
</dbReference>
<dbReference type="SMART" id="SM01217">
    <property type="entry name" value="Fn3_like"/>
    <property type="match status" value="1"/>
</dbReference>
<evidence type="ECO:0000313" key="7">
    <source>
        <dbReference type="EMBL" id="PQB05697.1"/>
    </source>
</evidence>
<evidence type="ECO:0000256" key="2">
    <source>
        <dbReference type="ARBA" id="ARBA00022801"/>
    </source>
</evidence>
<sequence>MKKTVKKSLNALGLILLLIITAGLFTGWYFNRTFLDFEGDYAEQLDFETLKISGYSFLDRNGNGELDPYEDNRLSVEKRVANLLELMSVEEKIHLLKGSGIASAMGRTEPGTGIPGAVGTIVPTPRLGLPTIYLSDGPAGLRIQPTREGEDRTYYCTAFPIATLLASTWNEDLAMDVGSAMGNEAKEYGIDVILGPGANIQRHPRNGRNFEYYSEDPLLSGYMGAAIVNGIQSHGVGTSVKHYVANNQETERSLNDVRVSERAMREIYLKGFEHIVHRSQPWTIMSSYNKVNGTYVSESPYLLTDVLRGDWGFEGLVMTDWYGGRNAVDQIMAGNDLLEPGTRKQWNALTEGYEDGKLSMEAIDTSVGRILKLILASHKMKQTPFSNDPNLEAHAAITRQSATEGMVLLKNEQTLPLAQGLNVALLATTSYDFIAGGTGSGDVNEAYTVSLEEGLTGAGFTINETAKKIFDQHKTDNAEFFVKPEGMDALFNPYLPPQLSYSDDQMSQIASSADVGVLTIGRNAGEGGDRVMDADFLLTDQELTMITQAKSAFHDQGKKLVIVLNIGGVIETASWKDHPDAILLAWQGGQEGGNSVADILSGQVNPSGKLPVTFPIAIDDHASDSNFPVGGGHLVMTDLIKGMMFPPQERPDDEKQANMDYTVYEEGIYVGYRHFDKRGIVVSYPFGYGLSYSEFDYSDLMVDQNEETATIRLMVTNIGQVAGKEVVQLYSSLPLTKIDRPERELRSFSKTKILQPGESQEISLQFPISELRYWDEDQEGWKLEDGAYSLEVGASSREIKLQQQLIPRATKNEEDGIGGIGSIRSSVMQR</sequence>
<feature type="transmembrane region" description="Helical" evidence="5">
    <location>
        <begin position="12"/>
        <end position="30"/>
    </location>
</feature>
<comment type="similarity">
    <text evidence="1 4">Belongs to the glycosyl hydrolase 3 family.</text>
</comment>
<keyword evidence="3" id="KW-0119">Carbohydrate metabolism</keyword>
<dbReference type="OrthoDB" id="9805821at2"/>
<feature type="domain" description="Fibronectin type III-like" evidence="6">
    <location>
        <begin position="725"/>
        <end position="796"/>
    </location>
</feature>
<keyword evidence="2 4" id="KW-0378">Hydrolase</keyword>
<dbReference type="Pfam" id="PF01915">
    <property type="entry name" value="Glyco_hydro_3_C"/>
    <property type="match status" value="1"/>
</dbReference>
<dbReference type="InterPro" id="IPR017853">
    <property type="entry name" value="GH"/>
</dbReference>
<dbReference type="Pfam" id="PF14310">
    <property type="entry name" value="Fn3-like"/>
    <property type="match status" value="1"/>
</dbReference>
<dbReference type="InterPro" id="IPR050288">
    <property type="entry name" value="Cellulose_deg_GH3"/>
</dbReference>
<dbReference type="SUPFAM" id="SSF52279">
    <property type="entry name" value="Beta-D-glucan exohydrolase, C-terminal domain"/>
    <property type="match status" value="1"/>
</dbReference>
<dbReference type="AlphaFoldDB" id="A0A2S7KSV6"/>
<dbReference type="InterPro" id="IPR036962">
    <property type="entry name" value="Glyco_hydro_3_N_sf"/>
</dbReference>
<name>A0A2S7KSV6_9FLAO</name>
<dbReference type="PANTHER" id="PTHR42715">
    <property type="entry name" value="BETA-GLUCOSIDASE"/>
    <property type="match status" value="1"/>
</dbReference>
<dbReference type="GO" id="GO:0005975">
    <property type="term" value="P:carbohydrate metabolic process"/>
    <property type="evidence" value="ECO:0007669"/>
    <property type="project" value="InterPro"/>
</dbReference>
<organism evidence="7 8">
    <name type="scientific">Aureitalea marina</name>
    <dbReference type="NCBI Taxonomy" id="930804"/>
    <lineage>
        <taxon>Bacteria</taxon>
        <taxon>Pseudomonadati</taxon>
        <taxon>Bacteroidota</taxon>
        <taxon>Flavobacteriia</taxon>
        <taxon>Flavobacteriales</taxon>
        <taxon>Flavobacteriaceae</taxon>
        <taxon>Aureitalea</taxon>
    </lineage>
</organism>
<dbReference type="InterPro" id="IPR036881">
    <property type="entry name" value="Glyco_hydro_3_C_sf"/>
</dbReference>
<dbReference type="InterPro" id="IPR001764">
    <property type="entry name" value="Glyco_hydro_3_N"/>
</dbReference>
<dbReference type="Pfam" id="PF00933">
    <property type="entry name" value="Glyco_hydro_3"/>
    <property type="match status" value="1"/>
</dbReference>